<dbReference type="Proteomes" id="UP000093186">
    <property type="component" value="Unassembled WGS sequence"/>
</dbReference>
<dbReference type="PROSITE" id="PS51257">
    <property type="entry name" value="PROKAR_LIPOPROTEIN"/>
    <property type="match status" value="1"/>
</dbReference>
<organism evidence="1 2">
    <name type="scientific">Tenacibaculum soleae</name>
    <dbReference type="NCBI Taxonomy" id="447689"/>
    <lineage>
        <taxon>Bacteria</taxon>
        <taxon>Pseudomonadati</taxon>
        <taxon>Bacteroidota</taxon>
        <taxon>Flavobacteriia</taxon>
        <taxon>Flavobacteriales</taxon>
        <taxon>Flavobacteriaceae</taxon>
        <taxon>Tenacibaculum</taxon>
    </lineage>
</organism>
<dbReference type="AlphaFoldDB" id="A0A1B9XYY1"/>
<evidence type="ECO:0000313" key="1">
    <source>
        <dbReference type="EMBL" id="OCK42681.1"/>
    </source>
</evidence>
<protein>
    <submittedName>
        <fullName evidence="1">Uncharacterized protein</fullName>
    </submittedName>
</protein>
<dbReference type="RefSeq" id="WP_068704874.1">
    <property type="nucleotide sequence ID" value="NZ_MAKX01000009.1"/>
</dbReference>
<name>A0A1B9XYY1_9FLAO</name>
<sequence length="171" mass="20248">MRKIIKHFYILISTVILTYSCISKNEKLKNSSNTENLIEYSELIFPNKTLENNLIGKLKYYYELSDTVKTDKEDIRIMTVYAKLSKNKIDPKKLNKIECDSFFSIVNNFKDTLNNPIFFNTENKKGKYFLSGKVIVRSFPRYYEKLDSLNAIIIIREFNFQKNEPIIINEK</sequence>
<proteinExistence type="predicted"/>
<keyword evidence="2" id="KW-1185">Reference proteome</keyword>
<dbReference type="OrthoDB" id="1447333at2"/>
<evidence type="ECO:0000313" key="2">
    <source>
        <dbReference type="Proteomes" id="UP000093186"/>
    </source>
</evidence>
<accession>A0A1B9XYY1</accession>
<gene>
    <name evidence="1" type="ORF">BA195_13925</name>
</gene>
<dbReference type="EMBL" id="MAKX01000009">
    <property type="protein sequence ID" value="OCK42681.1"/>
    <property type="molecule type" value="Genomic_DNA"/>
</dbReference>
<reference evidence="1 2" key="1">
    <citation type="submission" date="2016-06" db="EMBL/GenBank/DDBJ databases">
        <title>Draft Genome Sequence of Tenacibaculum soleae UCD-KL19.</title>
        <authorList>
            <person name="Eisen J.A."/>
            <person name="Coil D.A."/>
            <person name="Lujan K.M."/>
        </authorList>
    </citation>
    <scope>NUCLEOTIDE SEQUENCE [LARGE SCALE GENOMIC DNA]</scope>
    <source>
        <strain evidence="1 2">UCD-KL19</strain>
    </source>
</reference>
<comment type="caution">
    <text evidence="1">The sequence shown here is derived from an EMBL/GenBank/DDBJ whole genome shotgun (WGS) entry which is preliminary data.</text>
</comment>